<dbReference type="EMBL" id="BAABIC010000021">
    <property type="protein sequence ID" value="GAA4705880.1"/>
    <property type="molecule type" value="Genomic_DNA"/>
</dbReference>
<proteinExistence type="predicted"/>
<dbReference type="RefSeq" id="WP_345383421.1">
    <property type="nucleotide sequence ID" value="NZ_BAABIC010000021.1"/>
</dbReference>
<comment type="caution">
    <text evidence="1">The sequence shown here is derived from an EMBL/GenBank/DDBJ whole genome shotgun (WGS) entry which is preliminary data.</text>
</comment>
<name>A0ABP8XDC2_9PSEU</name>
<reference evidence="2" key="1">
    <citation type="journal article" date="2019" name="Int. J. Syst. Evol. Microbiol.">
        <title>The Global Catalogue of Microorganisms (GCM) 10K type strain sequencing project: providing services to taxonomists for standard genome sequencing and annotation.</title>
        <authorList>
            <consortium name="The Broad Institute Genomics Platform"/>
            <consortium name="The Broad Institute Genome Sequencing Center for Infectious Disease"/>
            <person name="Wu L."/>
            <person name="Ma J."/>
        </authorList>
    </citation>
    <scope>NUCLEOTIDE SEQUENCE [LARGE SCALE GENOMIC DNA]</scope>
    <source>
        <strain evidence="2">JCM 18055</strain>
    </source>
</reference>
<protein>
    <submittedName>
        <fullName evidence="1">Uncharacterized protein</fullName>
    </submittedName>
</protein>
<gene>
    <name evidence="1" type="ORF">GCM10023215_52440</name>
</gene>
<dbReference type="Proteomes" id="UP001500325">
    <property type="component" value="Unassembled WGS sequence"/>
</dbReference>
<organism evidence="1 2">
    <name type="scientific">Pseudonocardia yuanmonensis</name>
    <dbReference type="NCBI Taxonomy" id="1095914"/>
    <lineage>
        <taxon>Bacteria</taxon>
        <taxon>Bacillati</taxon>
        <taxon>Actinomycetota</taxon>
        <taxon>Actinomycetes</taxon>
        <taxon>Pseudonocardiales</taxon>
        <taxon>Pseudonocardiaceae</taxon>
        <taxon>Pseudonocardia</taxon>
    </lineage>
</organism>
<keyword evidence="2" id="KW-1185">Reference proteome</keyword>
<accession>A0ABP8XDC2</accession>
<evidence type="ECO:0000313" key="1">
    <source>
        <dbReference type="EMBL" id="GAA4705880.1"/>
    </source>
</evidence>
<evidence type="ECO:0000313" key="2">
    <source>
        <dbReference type="Proteomes" id="UP001500325"/>
    </source>
</evidence>
<sequence length="192" mass="20431">MSPLPRPRREIAGQDLFFDDDLTDRVLREAADPGFVLVGINDTVHTRHLGTRATEHAIPARPDVAATVHQLLTAGRLVHGSRVTVTVDGHPEPEAATAIEIPATAASGPAPGDRVLVHVDVVRPGLGLVTCGAAGFSGSIVREDGAYLVETEAGDVVGRARSYRAGAERLARHHGFVADPVEIEHEHEVYAR</sequence>